<protein>
    <recommendedName>
        <fullName evidence="10">Succinate dehydrogenase cytochrome b556 subunit</fullName>
    </recommendedName>
</protein>
<accession>A0A381PK52</accession>
<name>A0A381PK52_9ZZZZ</name>
<dbReference type="NCBIfam" id="TIGR02970">
    <property type="entry name" value="succ_dehyd_cytB"/>
    <property type="match status" value="1"/>
</dbReference>
<gene>
    <name evidence="9" type="ORF">METZ01_LOCUS20225</name>
</gene>
<evidence type="ECO:0000256" key="1">
    <source>
        <dbReference type="ARBA" id="ARBA00004370"/>
    </source>
</evidence>
<dbReference type="PANTHER" id="PTHR10978:SF5">
    <property type="entry name" value="SUCCINATE DEHYDROGENASE CYTOCHROME B560 SUBUNIT, MITOCHONDRIAL"/>
    <property type="match status" value="1"/>
</dbReference>
<dbReference type="GO" id="GO:0005886">
    <property type="term" value="C:plasma membrane"/>
    <property type="evidence" value="ECO:0007669"/>
    <property type="project" value="TreeGrafter"/>
</dbReference>
<feature type="transmembrane region" description="Helical" evidence="8">
    <location>
        <begin position="102"/>
        <end position="124"/>
    </location>
</feature>
<dbReference type="GO" id="GO:0009055">
    <property type="term" value="F:electron transfer activity"/>
    <property type="evidence" value="ECO:0007669"/>
    <property type="project" value="InterPro"/>
</dbReference>
<dbReference type="InterPro" id="IPR000701">
    <property type="entry name" value="SuccDH_FuR_B_TM-su"/>
</dbReference>
<dbReference type="Gene3D" id="1.20.1300.10">
    <property type="entry name" value="Fumarate reductase/succinate dehydrogenase, transmembrane subunit"/>
    <property type="match status" value="1"/>
</dbReference>
<dbReference type="InterPro" id="IPR014314">
    <property type="entry name" value="Succ_DH_cytb556"/>
</dbReference>
<dbReference type="EMBL" id="UINC01001009">
    <property type="protein sequence ID" value="SUZ67371.1"/>
    <property type="molecule type" value="Genomic_DNA"/>
</dbReference>
<evidence type="ECO:0000256" key="2">
    <source>
        <dbReference type="ARBA" id="ARBA00022617"/>
    </source>
</evidence>
<dbReference type="PANTHER" id="PTHR10978">
    <property type="entry name" value="SUCCINATE DEHYDROGENASE CYTOCHROME B560 SUBUNIT"/>
    <property type="match status" value="1"/>
</dbReference>
<organism evidence="9">
    <name type="scientific">marine metagenome</name>
    <dbReference type="NCBI Taxonomy" id="408172"/>
    <lineage>
        <taxon>unclassified sequences</taxon>
        <taxon>metagenomes</taxon>
        <taxon>ecological metagenomes</taxon>
    </lineage>
</organism>
<dbReference type="Pfam" id="PF01127">
    <property type="entry name" value="Sdh_cyt"/>
    <property type="match status" value="1"/>
</dbReference>
<dbReference type="GO" id="GO:0046872">
    <property type="term" value="F:metal ion binding"/>
    <property type="evidence" value="ECO:0007669"/>
    <property type="project" value="UniProtKB-KW"/>
</dbReference>
<keyword evidence="6" id="KW-0408">Iron</keyword>
<keyword evidence="3 8" id="KW-0812">Transmembrane</keyword>
<evidence type="ECO:0000256" key="8">
    <source>
        <dbReference type="SAM" id="Phobius"/>
    </source>
</evidence>
<evidence type="ECO:0000256" key="3">
    <source>
        <dbReference type="ARBA" id="ARBA00022692"/>
    </source>
</evidence>
<evidence type="ECO:0000256" key="7">
    <source>
        <dbReference type="ARBA" id="ARBA00023136"/>
    </source>
</evidence>
<feature type="transmembrane region" description="Helical" evidence="8">
    <location>
        <begin position="25"/>
        <end position="45"/>
    </location>
</feature>
<feature type="transmembrane region" description="Helical" evidence="8">
    <location>
        <begin position="70"/>
        <end position="90"/>
    </location>
</feature>
<dbReference type="CDD" id="cd03499">
    <property type="entry name" value="SQR_TypeC_SdhC"/>
    <property type="match status" value="1"/>
</dbReference>
<dbReference type="InterPro" id="IPR034804">
    <property type="entry name" value="SQR/QFR_C/D"/>
</dbReference>
<reference evidence="9" key="1">
    <citation type="submission" date="2018-05" db="EMBL/GenBank/DDBJ databases">
        <authorList>
            <person name="Lanie J.A."/>
            <person name="Ng W.-L."/>
            <person name="Kazmierczak K.M."/>
            <person name="Andrzejewski T.M."/>
            <person name="Davidsen T.M."/>
            <person name="Wayne K.J."/>
            <person name="Tettelin H."/>
            <person name="Glass J.I."/>
            <person name="Rusch D."/>
            <person name="Podicherti R."/>
            <person name="Tsui H.-C.T."/>
            <person name="Winkler M.E."/>
        </authorList>
    </citation>
    <scope>NUCLEOTIDE SEQUENCE</scope>
</reference>
<evidence type="ECO:0000256" key="6">
    <source>
        <dbReference type="ARBA" id="ARBA00023004"/>
    </source>
</evidence>
<keyword evidence="4" id="KW-0479">Metal-binding</keyword>
<evidence type="ECO:0000313" key="9">
    <source>
        <dbReference type="EMBL" id="SUZ67371.1"/>
    </source>
</evidence>
<dbReference type="SUPFAM" id="SSF81343">
    <property type="entry name" value="Fumarate reductase respiratory complex transmembrane subunits"/>
    <property type="match status" value="1"/>
</dbReference>
<proteinExistence type="predicted"/>
<evidence type="ECO:0000256" key="5">
    <source>
        <dbReference type="ARBA" id="ARBA00022989"/>
    </source>
</evidence>
<dbReference type="GO" id="GO:0006099">
    <property type="term" value="P:tricarboxylic acid cycle"/>
    <property type="evidence" value="ECO:0007669"/>
    <property type="project" value="InterPro"/>
</dbReference>
<comment type="subcellular location">
    <subcellularLocation>
        <location evidence="1">Membrane</location>
    </subcellularLocation>
</comment>
<sequence length="125" mass="13659">MNTERPVNLAFDTIIRQPVHAIASFLHRVSGAFLVFGSGYLLFLLDHSLVSEAGLQAVKTRLDATLETCLLWLIVVALIYHVVAGVKHLLLDMHIGDTQTAAVLGSYLVMIVSAMLAGLAGFWLW</sequence>
<keyword evidence="5 8" id="KW-1133">Transmembrane helix</keyword>
<keyword evidence="2" id="KW-0349">Heme</keyword>
<evidence type="ECO:0000256" key="4">
    <source>
        <dbReference type="ARBA" id="ARBA00022723"/>
    </source>
</evidence>
<dbReference type="PIRSF" id="PIRSF000178">
    <property type="entry name" value="SDH_cyt_b560"/>
    <property type="match status" value="1"/>
</dbReference>
<dbReference type="AlphaFoldDB" id="A0A381PK52"/>
<keyword evidence="7 8" id="KW-0472">Membrane</keyword>
<evidence type="ECO:0008006" key="10">
    <source>
        <dbReference type="Google" id="ProtNLM"/>
    </source>
</evidence>